<dbReference type="EMBL" id="UINC01001880">
    <property type="protein sequence ID" value="SUZ90261.1"/>
    <property type="molecule type" value="Genomic_DNA"/>
</dbReference>
<evidence type="ECO:0000259" key="1">
    <source>
        <dbReference type="Pfam" id="PF07045"/>
    </source>
</evidence>
<dbReference type="InterPro" id="IPR011008">
    <property type="entry name" value="Dimeric_a/b-barrel"/>
</dbReference>
<feature type="domain" description="DUF1330" evidence="1">
    <location>
        <begin position="3"/>
        <end position="106"/>
    </location>
</feature>
<dbReference type="AlphaFoldDB" id="A0A381RFK7"/>
<sequence length="106" mass="12021">MKKGYWSGQVIEVKNLQKWQNYLNKYTVIAKKAAENNTGNYKAIGMGEPTEMIQGDQLMYAALVEFNSLQDALDCYHSDDYQNALRELGDNPEETVIRNLAIVEGV</sequence>
<proteinExistence type="predicted"/>
<accession>A0A381RFK7</accession>
<dbReference type="SUPFAM" id="SSF54909">
    <property type="entry name" value="Dimeric alpha+beta barrel"/>
    <property type="match status" value="1"/>
</dbReference>
<organism evidence="2">
    <name type="scientific">marine metagenome</name>
    <dbReference type="NCBI Taxonomy" id="408172"/>
    <lineage>
        <taxon>unclassified sequences</taxon>
        <taxon>metagenomes</taxon>
        <taxon>ecological metagenomes</taxon>
    </lineage>
</organism>
<gene>
    <name evidence="2" type="ORF">METZ01_LOCUS43115</name>
</gene>
<dbReference type="Gene3D" id="3.30.70.100">
    <property type="match status" value="1"/>
</dbReference>
<reference evidence="2" key="1">
    <citation type="submission" date="2018-05" db="EMBL/GenBank/DDBJ databases">
        <authorList>
            <person name="Lanie J.A."/>
            <person name="Ng W.-L."/>
            <person name="Kazmierczak K.M."/>
            <person name="Andrzejewski T.M."/>
            <person name="Davidsen T.M."/>
            <person name="Wayne K.J."/>
            <person name="Tettelin H."/>
            <person name="Glass J.I."/>
            <person name="Rusch D."/>
            <person name="Podicherti R."/>
            <person name="Tsui H.-C.T."/>
            <person name="Winkler M.E."/>
        </authorList>
    </citation>
    <scope>NUCLEOTIDE SEQUENCE</scope>
</reference>
<dbReference type="InterPro" id="IPR010753">
    <property type="entry name" value="DUF1330"/>
</dbReference>
<name>A0A381RFK7_9ZZZZ</name>
<protein>
    <recommendedName>
        <fullName evidence="1">DUF1330 domain-containing protein</fullName>
    </recommendedName>
</protein>
<evidence type="ECO:0000313" key="2">
    <source>
        <dbReference type="EMBL" id="SUZ90261.1"/>
    </source>
</evidence>
<dbReference type="Pfam" id="PF07045">
    <property type="entry name" value="DUF1330"/>
    <property type="match status" value="1"/>
</dbReference>